<dbReference type="Proteomes" id="UP000190274">
    <property type="component" value="Chromosome F"/>
</dbReference>
<reference evidence="1 2" key="1">
    <citation type="submission" date="2016-03" db="EMBL/GenBank/DDBJ databases">
        <authorList>
            <person name="Devillers H."/>
        </authorList>
    </citation>
    <scope>NUCLEOTIDE SEQUENCE [LARGE SCALE GENOMIC DNA]</scope>
    <source>
        <strain evidence="1">CBS 10888</strain>
    </source>
</reference>
<dbReference type="EMBL" id="LT598458">
    <property type="protein sequence ID" value="SCU92161.1"/>
    <property type="molecule type" value="Genomic_DNA"/>
</dbReference>
<dbReference type="InterPro" id="IPR035098">
    <property type="entry name" value="YNR034W-A/EGO2_sf"/>
</dbReference>
<gene>
    <name evidence="1" type="ORF">LADA_0F14774G</name>
</gene>
<dbReference type="InterPro" id="IPR021591">
    <property type="entry name" value="YNR034W-A/EGO2"/>
</dbReference>
<protein>
    <submittedName>
        <fullName evidence="1">LADA_0F14774g1_1</fullName>
    </submittedName>
</protein>
<keyword evidence="2" id="KW-1185">Reference proteome</keyword>
<name>A0A1G4JNF4_9SACH</name>
<evidence type="ECO:0000313" key="2">
    <source>
        <dbReference type="Proteomes" id="UP000190274"/>
    </source>
</evidence>
<dbReference type="Gene3D" id="3.40.1840.10">
    <property type="entry name" value="YNR034W-A-like"/>
    <property type="match status" value="1"/>
</dbReference>
<dbReference type="AlphaFoldDB" id="A0A1G4JNF4"/>
<proteinExistence type="predicted"/>
<dbReference type="OrthoDB" id="4057220at2759"/>
<dbReference type="SUPFAM" id="SSF160683">
    <property type="entry name" value="YNR034W-A-like"/>
    <property type="match status" value="1"/>
</dbReference>
<accession>A0A1G4JNF4</accession>
<evidence type="ECO:0000313" key="1">
    <source>
        <dbReference type="EMBL" id="SCU92161.1"/>
    </source>
</evidence>
<organism evidence="1 2">
    <name type="scientific">Lachancea dasiensis</name>
    <dbReference type="NCBI Taxonomy" id="1072105"/>
    <lineage>
        <taxon>Eukaryota</taxon>
        <taxon>Fungi</taxon>
        <taxon>Dikarya</taxon>
        <taxon>Ascomycota</taxon>
        <taxon>Saccharomycotina</taxon>
        <taxon>Saccharomycetes</taxon>
        <taxon>Saccharomycetales</taxon>
        <taxon>Saccharomycetaceae</taxon>
        <taxon>Lachancea</taxon>
    </lineage>
</organism>
<sequence length="76" mass="8409">MILTDIIPKAAGMLVLDENYNLIEASGVGQQHLADIPVIRQTELDGEGFAVLESSENRVIIYRQDKATMAVYTSRD</sequence>
<dbReference type="Pfam" id="PF11503">
    <property type="entry name" value="YNR034W-A-like"/>
    <property type="match status" value="1"/>
</dbReference>
<dbReference type="STRING" id="1266660.A0A1G4JNF4"/>